<dbReference type="Pfam" id="PF18135">
    <property type="entry name" value="Type_ISP_C"/>
    <property type="match status" value="1"/>
</dbReference>
<organism evidence="2 3">
    <name type="scientific">Flavobacterium granuli</name>
    <dbReference type="NCBI Taxonomy" id="280093"/>
    <lineage>
        <taxon>Bacteria</taxon>
        <taxon>Pseudomonadati</taxon>
        <taxon>Bacteroidota</taxon>
        <taxon>Flavobacteriia</taxon>
        <taxon>Flavobacteriales</taxon>
        <taxon>Flavobacteriaceae</taxon>
        <taxon>Flavobacterium</taxon>
    </lineage>
</organism>
<dbReference type="RefSeq" id="WP_310004156.1">
    <property type="nucleotide sequence ID" value="NZ_JAVDTX010000001.1"/>
</dbReference>
<protein>
    <submittedName>
        <fullName evidence="2">Helicase</fullName>
    </submittedName>
</protein>
<evidence type="ECO:0000313" key="2">
    <source>
        <dbReference type="EMBL" id="MDR6844109.1"/>
    </source>
</evidence>
<keyword evidence="3" id="KW-1185">Reference proteome</keyword>
<dbReference type="InterPro" id="IPR041635">
    <property type="entry name" value="Type_ISP_LLaBIII_C"/>
</dbReference>
<evidence type="ECO:0000259" key="1">
    <source>
        <dbReference type="Pfam" id="PF18135"/>
    </source>
</evidence>
<name>A0ABU1RZD5_9FLAO</name>
<keyword evidence="2" id="KW-0547">Nucleotide-binding</keyword>
<comment type="caution">
    <text evidence="2">The sequence shown here is derived from an EMBL/GenBank/DDBJ whole genome shotgun (WGS) entry which is preliminary data.</text>
</comment>
<reference evidence="2 3" key="1">
    <citation type="submission" date="2023-07" db="EMBL/GenBank/DDBJ databases">
        <title>Sorghum-associated microbial communities from plants grown in Nebraska, USA.</title>
        <authorList>
            <person name="Schachtman D."/>
        </authorList>
    </citation>
    <scope>NUCLEOTIDE SEQUENCE [LARGE SCALE GENOMIC DNA]</scope>
    <source>
        <strain evidence="2 3">BE124</strain>
    </source>
</reference>
<gene>
    <name evidence="2" type="ORF">J2W95_000789</name>
</gene>
<dbReference type="Proteomes" id="UP001261871">
    <property type="component" value="Unassembled WGS sequence"/>
</dbReference>
<keyword evidence="2" id="KW-0067">ATP-binding</keyword>
<evidence type="ECO:0000313" key="3">
    <source>
        <dbReference type="Proteomes" id="UP001261871"/>
    </source>
</evidence>
<accession>A0ABU1RZD5</accession>
<sequence length="162" mass="18756">MTLDQYLSSISATYQQGIAPELYNGNILKLTEEIINQIAHKTGLNFILVKDSEGNVCMANNKEVRPEFRQTFDPIDILNYVYAVLHSSSFHSRDKEYLKMNFIYPKNAEIFWTLSEIGSQIKQIHSLENQKADNLNTYHQKVILALSETKKIMKKIDEIKLE</sequence>
<dbReference type="GO" id="GO:0004386">
    <property type="term" value="F:helicase activity"/>
    <property type="evidence" value="ECO:0007669"/>
    <property type="project" value="UniProtKB-KW"/>
</dbReference>
<proteinExistence type="predicted"/>
<dbReference type="EMBL" id="JAVDTX010000001">
    <property type="protein sequence ID" value="MDR6844109.1"/>
    <property type="molecule type" value="Genomic_DNA"/>
</dbReference>
<keyword evidence="2" id="KW-0347">Helicase</keyword>
<keyword evidence="2" id="KW-0378">Hydrolase</keyword>
<feature type="domain" description="Type ISP restriction-modification enzyme LLaBIII C-terminal specificity" evidence="1">
    <location>
        <begin position="30"/>
        <end position="136"/>
    </location>
</feature>